<dbReference type="Pfam" id="PF02782">
    <property type="entry name" value="FGGY_C"/>
    <property type="match status" value="1"/>
</dbReference>
<evidence type="ECO:0000256" key="2">
    <source>
        <dbReference type="ARBA" id="ARBA00009156"/>
    </source>
</evidence>
<feature type="binding site" evidence="9">
    <location>
        <position position="13"/>
    </location>
    <ligand>
        <name>ATP</name>
        <dbReference type="ChEBI" id="CHEBI:30616"/>
    </ligand>
</feature>
<evidence type="ECO:0000256" key="9">
    <source>
        <dbReference type="HAMAP-Rule" id="MF_00186"/>
    </source>
</evidence>
<feature type="domain" description="Carbohydrate kinase FGGY C-terminal" evidence="12">
    <location>
        <begin position="260"/>
        <end position="448"/>
    </location>
</feature>
<dbReference type="SUPFAM" id="SSF53067">
    <property type="entry name" value="Actin-like ATPase domain"/>
    <property type="match status" value="2"/>
</dbReference>
<evidence type="ECO:0000259" key="11">
    <source>
        <dbReference type="Pfam" id="PF00370"/>
    </source>
</evidence>
<feature type="binding site" evidence="9">
    <location>
        <position position="12"/>
    </location>
    <ligand>
        <name>ATP</name>
        <dbReference type="ChEBI" id="CHEBI:30616"/>
    </ligand>
</feature>
<feature type="binding site" evidence="9">
    <location>
        <position position="313"/>
    </location>
    <ligand>
        <name>ATP</name>
        <dbReference type="ChEBI" id="CHEBI:30616"/>
    </ligand>
</feature>
<evidence type="ECO:0000313" key="13">
    <source>
        <dbReference type="EMBL" id="ALC17722.1"/>
    </source>
</evidence>
<feature type="binding site" evidence="9">
    <location>
        <position position="82"/>
    </location>
    <ligand>
        <name>sn-glycerol 3-phosphate</name>
        <dbReference type="ChEBI" id="CHEBI:57597"/>
    </ligand>
</feature>
<feature type="binding site" evidence="9">
    <location>
        <position position="82"/>
    </location>
    <ligand>
        <name>glycerol</name>
        <dbReference type="ChEBI" id="CHEBI:17754"/>
    </ligand>
</feature>
<evidence type="ECO:0000256" key="6">
    <source>
        <dbReference type="ARBA" id="ARBA00022798"/>
    </source>
</evidence>
<dbReference type="PANTHER" id="PTHR10196:SF69">
    <property type="entry name" value="GLYCEROL KINASE"/>
    <property type="match status" value="1"/>
</dbReference>
<evidence type="ECO:0000313" key="14">
    <source>
        <dbReference type="Proteomes" id="UP000057158"/>
    </source>
</evidence>
<protein>
    <recommendedName>
        <fullName evidence="9">Glycerol kinase</fullName>
        <ecNumber evidence="9">2.7.1.30</ecNumber>
    </recommendedName>
    <alternativeName>
        <fullName evidence="9">ATP:glycerol 3-phosphotransferase</fullName>
    </alternativeName>
    <alternativeName>
        <fullName evidence="9">Glycerokinase</fullName>
        <shortName evidence="9">GK</shortName>
    </alternativeName>
</protein>
<dbReference type="HAMAP" id="MF_00186">
    <property type="entry name" value="Glycerol_kin"/>
    <property type="match status" value="1"/>
</dbReference>
<dbReference type="AlphaFoldDB" id="A0A0M4D8N3"/>
<feature type="binding site" evidence="9">
    <location>
        <position position="134"/>
    </location>
    <ligand>
        <name>sn-glycerol 3-phosphate</name>
        <dbReference type="ChEBI" id="CHEBI:57597"/>
    </ligand>
</feature>
<evidence type="ECO:0000256" key="1">
    <source>
        <dbReference type="ARBA" id="ARBA00005190"/>
    </source>
</evidence>
<sequence length="492" mass="52980">MEKFILAIDQGTTGTTALLIDRQLRVRGRATVDFPQHFPRPGWVEHDPEEIWFSVQQAVRRALQNGHIKPGALAGIGITNQRETTLLWERSSGRPVANAIVWQCRRSAEICEELKNRGLEERFRQKTGLLLDPYFSGTKLTWLLRDGPELHRRALAGELAFGTIDTFLVWRLTGGANHVTDVSNASRTLMMNLEDLSWDEELVELLEVPGALLPEIVPSSSPYGQTRGLEFLPDGIVVSGMAGDQQAALFGQACFNAGEAKCTYGTGAFLLENTGEEIVRSQNGLLTTVAWQLGGRTSYALEGSAFIAGAAVQWLRDGLGVIPAASDIEALASSVPDSGGIIFVPALTGLGAPHWRSEARGTISGITRGTTAAHLARATLEGIALQICDLAGAMGEDRGQPMVLLKVDGGAAHNNLLMQLQADLSGLTVVRPSMVETTALGAAMLAGLGCGFWTDVAALSAAWSEERRFLPQMAPEERGELLDAWHRAVLKA</sequence>
<feature type="binding site" evidence="9">
    <location>
        <position position="309"/>
    </location>
    <ligand>
        <name>ATP</name>
        <dbReference type="ChEBI" id="CHEBI:30616"/>
    </ligand>
</feature>
<feature type="binding site" evidence="9">
    <location>
        <position position="12"/>
    </location>
    <ligand>
        <name>sn-glycerol 3-phosphate</name>
        <dbReference type="ChEBI" id="CHEBI:57597"/>
    </ligand>
</feature>
<gene>
    <name evidence="9 13" type="primary">glpK</name>
    <name evidence="13" type="ORF">DSOUD_2995</name>
</gene>
<dbReference type="EC" id="2.7.1.30" evidence="9"/>
<dbReference type="PROSITE" id="PS00445">
    <property type="entry name" value="FGGY_KINASES_2"/>
    <property type="match status" value="1"/>
</dbReference>
<evidence type="ECO:0000256" key="3">
    <source>
        <dbReference type="ARBA" id="ARBA00022679"/>
    </source>
</evidence>
<feature type="binding site" evidence="9">
    <location>
        <position position="83"/>
    </location>
    <ligand>
        <name>glycerol</name>
        <dbReference type="ChEBI" id="CHEBI:17754"/>
    </ligand>
</feature>
<feature type="binding site" evidence="9">
    <location>
        <position position="410"/>
    </location>
    <ligand>
        <name>ADP</name>
        <dbReference type="ChEBI" id="CHEBI:456216"/>
    </ligand>
</feature>
<keyword evidence="6 9" id="KW-0319">Glycerol metabolism</keyword>
<dbReference type="CDD" id="cd07786">
    <property type="entry name" value="FGGY_EcGK_like"/>
    <property type="match status" value="1"/>
</dbReference>
<evidence type="ECO:0000256" key="8">
    <source>
        <dbReference type="ARBA" id="ARBA00052101"/>
    </source>
</evidence>
<dbReference type="InterPro" id="IPR005999">
    <property type="entry name" value="Glycerol_kin"/>
</dbReference>
<comment type="catalytic activity">
    <reaction evidence="8 9">
        <text>glycerol + ATP = sn-glycerol 3-phosphate + ADP + H(+)</text>
        <dbReference type="Rhea" id="RHEA:21644"/>
        <dbReference type="ChEBI" id="CHEBI:15378"/>
        <dbReference type="ChEBI" id="CHEBI:17754"/>
        <dbReference type="ChEBI" id="CHEBI:30616"/>
        <dbReference type="ChEBI" id="CHEBI:57597"/>
        <dbReference type="ChEBI" id="CHEBI:456216"/>
        <dbReference type="EC" id="2.7.1.30"/>
    </reaction>
</comment>
<dbReference type="GO" id="GO:0006072">
    <property type="term" value="P:glycerol-3-phosphate metabolic process"/>
    <property type="evidence" value="ECO:0007669"/>
    <property type="project" value="InterPro"/>
</dbReference>
<feature type="binding site" evidence="9">
    <location>
        <position position="12"/>
    </location>
    <ligand>
        <name>ADP</name>
        <dbReference type="ChEBI" id="CHEBI:456216"/>
    </ligand>
</feature>
<keyword evidence="4 9" id="KW-0547">Nucleotide-binding</keyword>
<comment type="activity regulation">
    <text evidence="9">Inhibited by fructose 1,6-bisphosphate (FBP).</text>
</comment>
<dbReference type="EMBL" id="CP010802">
    <property type="protein sequence ID" value="ALC17722.1"/>
    <property type="molecule type" value="Genomic_DNA"/>
</dbReference>
<dbReference type="STRING" id="1603606.DSOUD_2995"/>
<evidence type="ECO:0000256" key="5">
    <source>
        <dbReference type="ARBA" id="ARBA00022777"/>
    </source>
</evidence>
<feature type="domain" description="Carbohydrate kinase FGGY N-terminal" evidence="11">
    <location>
        <begin position="5"/>
        <end position="251"/>
    </location>
</feature>
<feature type="binding site" evidence="9">
    <location>
        <position position="410"/>
    </location>
    <ligand>
        <name>ATP</name>
        <dbReference type="ChEBI" id="CHEBI:30616"/>
    </ligand>
</feature>
<keyword evidence="7 9" id="KW-0067">ATP-binding</keyword>
<dbReference type="Proteomes" id="UP000057158">
    <property type="component" value="Chromosome"/>
</dbReference>
<keyword evidence="3 9" id="KW-0808">Transferase</keyword>
<evidence type="ECO:0000256" key="10">
    <source>
        <dbReference type="RuleBase" id="RU003733"/>
    </source>
</evidence>
<feature type="binding site" evidence="9">
    <location>
        <position position="414"/>
    </location>
    <ligand>
        <name>ADP</name>
        <dbReference type="ChEBI" id="CHEBI:456216"/>
    </ligand>
</feature>
<dbReference type="RefSeq" id="WP_053551716.1">
    <property type="nucleotide sequence ID" value="NZ_CP010802.1"/>
</dbReference>
<dbReference type="GO" id="GO:0004370">
    <property type="term" value="F:glycerol kinase activity"/>
    <property type="evidence" value="ECO:0007669"/>
    <property type="project" value="UniProtKB-UniRule"/>
</dbReference>
<dbReference type="InterPro" id="IPR000577">
    <property type="entry name" value="Carb_kinase_FGGY"/>
</dbReference>
<accession>A0A0M4D8N3</accession>
<comment type="pathway">
    <text evidence="1 9">Polyol metabolism; glycerol degradation via glycerol kinase pathway; sn-glycerol 3-phosphate from glycerol: step 1/1.</text>
</comment>
<dbReference type="UniPathway" id="UPA00618">
    <property type="reaction ID" value="UER00672"/>
</dbReference>
<dbReference type="InterPro" id="IPR018484">
    <property type="entry name" value="FGGY_N"/>
</dbReference>
<dbReference type="GO" id="GO:0019563">
    <property type="term" value="P:glycerol catabolic process"/>
    <property type="evidence" value="ECO:0007669"/>
    <property type="project" value="UniProtKB-UniRule"/>
</dbReference>
<dbReference type="Pfam" id="PF00370">
    <property type="entry name" value="FGGY_N"/>
    <property type="match status" value="1"/>
</dbReference>
<dbReference type="InterPro" id="IPR018483">
    <property type="entry name" value="Carb_kinase_FGGY_CS"/>
</dbReference>
<dbReference type="GO" id="GO:0005524">
    <property type="term" value="F:ATP binding"/>
    <property type="evidence" value="ECO:0007669"/>
    <property type="project" value="UniProtKB-UniRule"/>
</dbReference>
<keyword evidence="14" id="KW-1185">Reference proteome</keyword>
<feature type="binding site" evidence="9">
    <location>
        <position position="245"/>
    </location>
    <ligand>
        <name>glycerol</name>
        <dbReference type="ChEBI" id="CHEBI:17754"/>
    </ligand>
</feature>
<comment type="caution">
    <text evidence="9">Lacks conserved residue(s) required for the propagation of feature annotation.</text>
</comment>
<comment type="similarity">
    <text evidence="2 9 10">Belongs to the FGGY kinase family.</text>
</comment>
<name>A0A0M4D8N3_9BACT</name>
<dbReference type="NCBIfam" id="TIGR01311">
    <property type="entry name" value="glycerol_kin"/>
    <property type="match status" value="1"/>
</dbReference>
<dbReference type="InterPro" id="IPR043129">
    <property type="entry name" value="ATPase_NBD"/>
</dbReference>
<evidence type="ECO:0000256" key="7">
    <source>
        <dbReference type="ARBA" id="ARBA00022840"/>
    </source>
</evidence>
<evidence type="ECO:0000259" key="12">
    <source>
        <dbReference type="Pfam" id="PF02782"/>
    </source>
</evidence>
<dbReference type="FunFam" id="3.30.420.40:FF:000008">
    <property type="entry name" value="Glycerol kinase"/>
    <property type="match status" value="1"/>
</dbReference>
<feature type="binding site" evidence="9">
    <location>
        <position position="244"/>
    </location>
    <ligand>
        <name>glycerol</name>
        <dbReference type="ChEBI" id="CHEBI:17754"/>
    </ligand>
</feature>
<reference evidence="13 14" key="1">
    <citation type="submission" date="2015-07" db="EMBL/GenBank/DDBJ databases">
        <title>Isolation and Genomic Characterization of a Novel Halophilic Metal-Reducing Deltaproteobacterium from the Deep Subsurface.</title>
        <authorList>
            <person name="Badalamenti J.P."/>
            <person name="Summers Z.M."/>
            <person name="Gralnick J.A."/>
            <person name="Bond D.R."/>
        </authorList>
    </citation>
    <scope>NUCLEOTIDE SEQUENCE [LARGE SCALE GENOMIC DNA]</scope>
    <source>
        <strain evidence="13 14">WTL</strain>
    </source>
</reference>
<dbReference type="PIRSF" id="PIRSF000538">
    <property type="entry name" value="GlpK"/>
    <property type="match status" value="1"/>
</dbReference>
<dbReference type="OrthoDB" id="9805576at2"/>
<feature type="binding site" evidence="9">
    <location>
        <position position="266"/>
    </location>
    <ligand>
        <name>ADP</name>
        <dbReference type="ChEBI" id="CHEBI:456216"/>
    </ligand>
</feature>
<keyword evidence="5 9" id="KW-0418">Kinase</keyword>
<dbReference type="KEGG" id="des:DSOUD_2995"/>
<organism evidence="13 14">
    <name type="scientific">Desulfuromonas soudanensis</name>
    <dbReference type="NCBI Taxonomy" id="1603606"/>
    <lineage>
        <taxon>Bacteria</taxon>
        <taxon>Pseudomonadati</taxon>
        <taxon>Thermodesulfobacteriota</taxon>
        <taxon>Desulfuromonadia</taxon>
        <taxon>Desulfuromonadales</taxon>
        <taxon>Desulfuromonadaceae</taxon>
        <taxon>Desulfuromonas</taxon>
    </lineage>
</organism>
<dbReference type="PANTHER" id="PTHR10196">
    <property type="entry name" value="SUGAR KINASE"/>
    <property type="match status" value="1"/>
</dbReference>
<dbReference type="PATRIC" id="fig|1603606.3.peg.3229"/>
<feature type="binding site" evidence="9">
    <location>
        <position position="134"/>
    </location>
    <ligand>
        <name>glycerol</name>
        <dbReference type="ChEBI" id="CHEBI:17754"/>
    </ligand>
</feature>
<comment type="function">
    <text evidence="9">Key enzyme in the regulation of glycerol uptake and metabolism. Catalyzes the phosphorylation of glycerol to yield sn-glycerol 3-phosphate.</text>
</comment>
<dbReference type="NCBIfam" id="NF000756">
    <property type="entry name" value="PRK00047.1"/>
    <property type="match status" value="1"/>
</dbReference>
<dbReference type="GO" id="GO:0005829">
    <property type="term" value="C:cytosol"/>
    <property type="evidence" value="ECO:0007669"/>
    <property type="project" value="TreeGrafter"/>
</dbReference>
<feature type="binding site" evidence="9">
    <location>
        <position position="309"/>
    </location>
    <ligand>
        <name>ADP</name>
        <dbReference type="ChEBI" id="CHEBI:456216"/>
    </ligand>
</feature>
<dbReference type="FunFam" id="3.30.420.40:FF:000007">
    <property type="entry name" value="Glycerol kinase"/>
    <property type="match status" value="1"/>
</dbReference>
<evidence type="ECO:0000256" key="4">
    <source>
        <dbReference type="ARBA" id="ARBA00022741"/>
    </source>
</evidence>
<dbReference type="InterPro" id="IPR018485">
    <property type="entry name" value="FGGY_C"/>
</dbReference>
<feature type="binding site" evidence="9">
    <location>
        <position position="266"/>
    </location>
    <ligand>
        <name>ATP</name>
        <dbReference type="ChEBI" id="CHEBI:30616"/>
    </ligand>
</feature>
<proteinExistence type="inferred from homology"/>
<feature type="binding site" evidence="9">
    <location>
        <position position="244"/>
    </location>
    <ligand>
        <name>sn-glycerol 3-phosphate</name>
        <dbReference type="ChEBI" id="CHEBI:57597"/>
    </ligand>
</feature>
<feature type="binding site" evidence="9">
    <location>
        <position position="83"/>
    </location>
    <ligand>
        <name>sn-glycerol 3-phosphate</name>
        <dbReference type="ChEBI" id="CHEBI:57597"/>
    </ligand>
</feature>
<dbReference type="Gene3D" id="3.30.420.40">
    <property type="match status" value="2"/>
</dbReference>